<proteinExistence type="predicted"/>
<organism evidence="1 2">
    <name type="scientific">Caerostris darwini</name>
    <dbReference type="NCBI Taxonomy" id="1538125"/>
    <lineage>
        <taxon>Eukaryota</taxon>
        <taxon>Metazoa</taxon>
        <taxon>Ecdysozoa</taxon>
        <taxon>Arthropoda</taxon>
        <taxon>Chelicerata</taxon>
        <taxon>Arachnida</taxon>
        <taxon>Araneae</taxon>
        <taxon>Araneomorphae</taxon>
        <taxon>Entelegynae</taxon>
        <taxon>Araneoidea</taxon>
        <taxon>Araneidae</taxon>
        <taxon>Caerostris</taxon>
    </lineage>
</organism>
<reference evidence="1 2" key="1">
    <citation type="submission" date="2021-06" db="EMBL/GenBank/DDBJ databases">
        <title>Caerostris darwini draft genome.</title>
        <authorList>
            <person name="Kono N."/>
            <person name="Arakawa K."/>
        </authorList>
    </citation>
    <scope>NUCLEOTIDE SEQUENCE [LARGE SCALE GENOMIC DNA]</scope>
</reference>
<sequence length="105" mass="12588">MEITELPFPVTVKGSAIQGWSVLRRVLRYCGPLVRGYDKNGWWKGTLLWFCGEGVGRDCHCFEGLVFPEKYCFKFSMEMTWKFLSFPLFYLINYLKVFRAKYFWR</sequence>
<keyword evidence="2" id="KW-1185">Reference proteome</keyword>
<evidence type="ECO:0000313" key="1">
    <source>
        <dbReference type="EMBL" id="GIY89203.1"/>
    </source>
</evidence>
<accession>A0AAV4X3G0</accession>
<name>A0AAV4X3G0_9ARAC</name>
<dbReference type="AlphaFoldDB" id="A0AAV4X3G0"/>
<protein>
    <submittedName>
        <fullName evidence="1">Uncharacterized protein</fullName>
    </submittedName>
</protein>
<comment type="caution">
    <text evidence="1">The sequence shown here is derived from an EMBL/GenBank/DDBJ whole genome shotgun (WGS) entry which is preliminary data.</text>
</comment>
<dbReference type="Proteomes" id="UP001054837">
    <property type="component" value="Unassembled WGS sequence"/>
</dbReference>
<gene>
    <name evidence="1" type="ORF">CDAR_58961</name>
</gene>
<dbReference type="EMBL" id="BPLQ01015594">
    <property type="protein sequence ID" value="GIY89203.1"/>
    <property type="molecule type" value="Genomic_DNA"/>
</dbReference>
<evidence type="ECO:0000313" key="2">
    <source>
        <dbReference type="Proteomes" id="UP001054837"/>
    </source>
</evidence>